<dbReference type="Proteomes" id="UP001165122">
    <property type="component" value="Unassembled WGS sequence"/>
</dbReference>
<evidence type="ECO:0000313" key="2">
    <source>
        <dbReference type="EMBL" id="GMI10948.1"/>
    </source>
</evidence>
<feature type="transmembrane region" description="Helical" evidence="1">
    <location>
        <begin position="12"/>
        <end position="33"/>
    </location>
</feature>
<evidence type="ECO:0000256" key="1">
    <source>
        <dbReference type="SAM" id="Phobius"/>
    </source>
</evidence>
<comment type="caution">
    <text evidence="2">The sequence shown here is derived from an EMBL/GenBank/DDBJ whole genome shotgun (WGS) entry which is preliminary data.</text>
</comment>
<dbReference type="EMBL" id="BRXW01000155">
    <property type="protein sequence ID" value="GMI10948.1"/>
    <property type="molecule type" value="Genomic_DNA"/>
</dbReference>
<gene>
    <name evidence="2" type="ORF">TrLO_g9296</name>
</gene>
<name>A0A9W7FEX9_9STRA</name>
<evidence type="ECO:0000313" key="3">
    <source>
        <dbReference type="Proteomes" id="UP001165122"/>
    </source>
</evidence>
<accession>A0A9W7FEX9</accession>
<proteinExistence type="predicted"/>
<keyword evidence="1" id="KW-1133">Transmembrane helix</keyword>
<reference evidence="3" key="1">
    <citation type="journal article" date="2023" name="Commun. Biol.">
        <title>Genome analysis of Parmales, the sister group of diatoms, reveals the evolutionary specialization of diatoms from phago-mixotrophs to photoautotrophs.</title>
        <authorList>
            <person name="Ban H."/>
            <person name="Sato S."/>
            <person name="Yoshikawa S."/>
            <person name="Yamada K."/>
            <person name="Nakamura Y."/>
            <person name="Ichinomiya M."/>
            <person name="Sato N."/>
            <person name="Blanc-Mathieu R."/>
            <person name="Endo H."/>
            <person name="Kuwata A."/>
            <person name="Ogata H."/>
        </authorList>
    </citation>
    <scope>NUCLEOTIDE SEQUENCE [LARGE SCALE GENOMIC DNA]</scope>
    <source>
        <strain evidence="3">NIES 3700</strain>
    </source>
</reference>
<keyword evidence="3" id="KW-1185">Reference proteome</keyword>
<protein>
    <submittedName>
        <fullName evidence="2">Uncharacterized protein</fullName>
    </submittedName>
</protein>
<sequence>MLGVETEYNRTVQTFGGAGMFALMLSLVTGLFASSQTIDEQQQEQRTEEQGQLNDARSVRAFTTSELEEGMLVAGLV</sequence>
<organism evidence="2 3">
    <name type="scientific">Triparma laevis f. longispina</name>
    <dbReference type="NCBI Taxonomy" id="1714387"/>
    <lineage>
        <taxon>Eukaryota</taxon>
        <taxon>Sar</taxon>
        <taxon>Stramenopiles</taxon>
        <taxon>Ochrophyta</taxon>
        <taxon>Bolidophyceae</taxon>
        <taxon>Parmales</taxon>
        <taxon>Triparmaceae</taxon>
        <taxon>Triparma</taxon>
    </lineage>
</organism>
<keyword evidence="1" id="KW-0812">Transmembrane</keyword>
<dbReference type="AlphaFoldDB" id="A0A9W7FEX9"/>
<keyword evidence="1" id="KW-0472">Membrane</keyword>